<dbReference type="EMBL" id="FOCW01000002">
    <property type="protein sequence ID" value="SEN48190.1"/>
    <property type="molecule type" value="Genomic_DNA"/>
</dbReference>
<proteinExistence type="inferred from homology"/>
<dbReference type="PANTHER" id="PTHR42996:SF1">
    <property type="entry name" value="PHOSPHATE-BINDING PROTEIN PSTS"/>
    <property type="match status" value="1"/>
</dbReference>
<reference evidence="10 11" key="1">
    <citation type="submission" date="2016-10" db="EMBL/GenBank/DDBJ databases">
        <authorList>
            <person name="de Groot N.N."/>
        </authorList>
    </citation>
    <scope>NUCLEOTIDE SEQUENCE [LARGE SCALE GENOMIC DNA]</scope>
    <source>
        <strain evidence="10 11">DSM 15123</strain>
    </source>
</reference>
<dbReference type="CDD" id="cd13565">
    <property type="entry name" value="PBP2_PstS"/>
    <property type="match status" value="1"/>
</dbReference>
<dbReference type="AlphaFoldDB" id="A0A1H8GWJ5"/>
<dbReference type="STRING" id="1121117.SAMN02745977_01350"/>
<evidence type="ECO:0000256" key="3">
    <source>
        <dbReference type="ARBA" id="ARBA00011529"/>
    </source>
</evidence>
<dbReference type="PROSITE" id="PS51257">
    <property type="entry name" value="PROKAR_LIPOPROTEIN"/>
    <property type="match status" value="1"/>
</dbReference>
<evidence type="ECO:0000313" key="11">
    <source>
        <dbReference type="Proteomes" id="UP000199531"/>
    </source>
</evidence>
<dbReference type="GO" id="GO:0043190">
    <property type="term" value="C:ATP-binding cassette (ABC) transporter complex"/>
    <property type="evidence" value="ECO:0007669"/>
    <property type="project" value="InterPro"/>
</dbReference>
<keyword evidence="8" id="KW-0732">Signal</keyword>
<dbReference type="Proteomes" id="UP000199531">
    <property type="component" value="Unassembled WGS sequence"/>
</dbReference>
<evidence type="ECO:0000256" key="6">
    <source>
        <dbReference type="ARBA" id="ARBA00022592"/>
    </source>
</evidence>
<sequence>MQNTRRIAIVGMAAAMAFGLAACGKKDEAKPAASGADAQPQAQASSSGITGAGASFPAPLYSKWAAEYAKASNVKVNYQSVGSGAGMKQIEAKTVDFGASDEPLKDEDLKAKGLVQFPTVVGGVVPVINVEGIETGSMVLDGTTLAKIYLGTVTKWNDPAIKALNPDLKLPDAVIAPVRRADGSGTSFNFTNYLSKVSPEWKEKVGEGKAVNWPVGTGGKGNEGVAQFVGRLPNSIGYVEYAYVKQNKMNYVKLKNAAGNVVSPEEKTFKAATAAADWKASFYQILTNQDDADAWPITAATFIMMQAKQDKPEAAAAALKFFDWMYANGDQMASELDYVPMPADVKAVITESWANIQDNSGKAIAYK</sequence>
<keyword evidence="6 7" id="KW-0592">Phosphate transport</keyword>
<evidence type="ECO:0000256" key="7">
    <source>
        <dbReference type="PIRNR" id="PIRNR002756"/>
    </source>
</evidence>
<evidence type="ECO:0000256" key="4">
    <source>
        <dbReference type="ARBA" id="ARBA00021889"/>
    </source>
</evidence>
<dbReference type="InterPro" id="IPR050962">
    <property type="entry name" value="Phosphate-bind_PstS"/>
</dbReference>
<protein>
    <recommendedName>
        <fullName evidence="4 7">Phosphate-binding protein PstS</fullName>
    </recommendedName>
</protein>
<organism evidence="10 11">
    <name type="scientific">Brachymonas denitrificans DSM 15123</name>
    <dbReference type="NCBI Taxonomy" id="1121117"/>
    <lineage>
        <taxon>Bacteria</taxon>
        <taxon>Pseudomonadati</taxon>
        <taxon>Pseudomonadota</taxon>
        <taxon>Betaproteobacteria</taxon>
        <taxon>Burkholderiales</taxon>
        <taxon>Comamonadaceae</taxon>
        <taxon>Brachymonas</taxon>
    </lineage>
</organism>
<dbReference type="GO" id="GO:0042301">
    <property type="term" value="F:phosphate ion binding"/>
    <property type="evidence" value="ECO:0007669"/>
    <property type="project" value="InterPro"/>
</dbReference>
<evidence type="ECO:0000259" key="9">
    <source>
        <dbReference type="Pfam" id="PF12849"/>
    </source>
</evidence>
<gene>
    <name evidence="10" type="ORF">SAMN02745977_01350</name>
</gene>
<accession>A0A1H8GWJ5</accession>
<dbReference type="SUPFAM" id="SSF53850">
    <property type="entry name" value="Periplasmic binding protein-like II"/>
    <property type="match status" value="1"/>
</dbReference>
<dbReference type="NCBIfam" id="TIGR00975">
    <property type="entry name" value="3a0107s03"/>
    <property type="match status" value="1"/>
</dbReference>
<feature type="signal peptide" evidence="8">
    <location>
        <begin position="1"/>
        <end position="21"/>
    </location>
</feature>
<evidence type="ECO:0000256" key="2">
    <source>
        <dbReference type="ARBA" id="ARBA00008725"/>
    </source>
</evidence>
<comment type="subunit">
    <text evidence="3 7">The complex is composed of two ATP-binding proteins (PstB), two transmembrane proteins (PstC and PstA) and a solute-binding protein (PstS).</text>
</comment>
<dbReference type="InterPro" id="IPR024370">
    <property type="entry name" value="PBP_domain"/>
</dbReference>
<dbReference type="NCBIfam" id="NF008171">
    <property type="entry name" value="PRK10918.1"/>
    <property type="match status" value="1"/>
</dbReference>
<dbReference type="PANTHER" id="PTHR42996">
    <property type="entry name" value="PHOSPHATE-BINDING PROTEIN PSTS"/>
    <property type="match status" value="1"/>
</dbReference>
<name>A0A1H8GWJ5_9BURK</name>
<comment type="similarity">
    <text evidence="2 7">Belongs to the PstS family.</text>
</comment>
<dbReference type="InterPro" id="IPR005673">
    <property type="entry name" value="ABC_phos-bd_PstS"/>
</dbReference>
<dbReference type="OrthoDB" id="9801510at2"/>
<dbReference type="Pfam" id="PF12849">
    <property type="entry name" value="PBP_like_2"/>
    <property type="match status" value="1"/>
</dbReference>
<keyword evidence="11" id="KW-1185">Reference proteome</keyword>
<evidence type="ECO:0000256" key="8">
    <source>
        <dbReference type="SAM" id="SignalP"/>
    </source>
</evidence>
<feature type="chain" id="PRO_5011743409" description="Phosphate-binding protein PstS" evidence="8">
    <location>
        <begin position="22"/>
        <end position="367"/>
    </location>
</feature>
<feature type="domain" description="PBP" evidence="9">
    <location>
        <begin position="41"/>
        <end position="327"/>
    </location>
</feature>
<dbReference type="PIRSF" id="PIRSF002756">
    <property type="entry name" value="PstS"/>
    <property type="match status" value="1"/>
</dbReference>
<evidence type="ECO:0000313" key="10">
    <source>
        <dbReference type="EMBL" id="SEN48190.1"/>
    </source>
</evidence>
<keyword evidence="5 7" id="KW-0813">Transport</keyword>
<evidence type="ECO:0000256" key="5">
    <source>
        <dbReference type="ARBA" id="ARBA00022448"/>
    </source>
</evidence>
<dbReference type="GO" id="GO:0035435">
    <property type="term" value="P:phosphate ion transmembrane transport"/>
    <property type="evidence" value="ECO:0007669"/>
    <property type="project" value="InterPro"/>
</dbReference>
<dbReference type="Gene3D" id="3.40.190.10">
    <property type="entry name" value="Periplasmic binding protein-like II"/>
    <property type="match status" value="2"/>
</dbReference>
<comment type="function">
    <text evidence="1 7">Part of the ABC transporter complex PstSACB involved in phosphate import.</text>
</comment>
<evidence type="ECO:0000256" key="1">
    <source>
        <dbReference type="ARBA" id="ARBA00002841"/>
    </source>
</evidence>